<feature type="region of interest" description="Disordered" evidence="1">
    <location>
        <begin position="36"/>
        <end position="55"/>
    </location>
</feature>
<organism evidence="2 3">
    <name type="scientific">Streptomyces ziwulingensis</name>
    <dbReference type="NCBI Taxonomy" id="1045501"/>
    <lineage>
        <taxon>Bacteria</taxon>
        <taxon>Bacillati</taxon>
        <taxon>Actinomycetota</taxon>
        <taxon>Actinomycetes</taxon>
        <taxon>Kitasatosporales</taxon>
        <taxon>Streptomycetaceae</taxon>
        <taxon>Streptomyces</taxon>
    </lineage>
</organism>
<dbReference type="EMBL" id="BAABIG010000089">
    <property type="protein sequence ID" value="GAA4824310.1"/>
    <property type="molecule type" value="Genomic_DNA"/>
</dbReference>
<gene>
    <name evidence="2" type="ORF">GCM10023220_67630</name>
</gene>
<comment type="caution">
    <text evidence="2">The sequence shown here is derived from an EMBL/GenBank/DDBJ whole genome shotgun (WGS) entry which is preliminary data.</text>
</comment>
<keyword evidence="3" id="KW-1185">Reference proteome</keyword>
<name>A0ABP9D0J9_9ACTN</name>
<evidence type="ECO:0000256" key="1">
    <source>
        <dbReference type="SAM" id="MobiDB-lite"/>
    </source>
</evidence>
<reference evidence="3" key="1">
    <citation type="journal article" date="2019" name="Int. J. Syst. Evol. Microbiol.">
        <title>The Global Catalogue of Microorganisms (GCM) 10K type strain sequencing project: providing services to taxonomists for standard genome sequencing and annotation.</title>
        <authorList>
            <consortium name="The Broad Institute Genomics Platform"/>
            <consortium name="The Broad Institute Genome Sequencing Center for Infectious Disease"/>
            <person name="Wu L."/>
            <person name="Ma J."/>
        </authorList>
    </citation>
    <scope>NUCLEOTIDE SEQUENCE [LARGE SCALE GENOMIC DNA]</scope>
    <source>
        <strain evidence="3">JCM 18081</strain>
    </source>
</reference>
<sequence>MSNYSNYQPPIGGGKHQYFPLEDDCIDGGEAYPEHDFPPVGEGGECRRCGAEADD</sequence>
<dbReference type="Proteomes" id="UP001501265">
    <property type="component" value="Unassembled WGS sequence"/>
</dbReference>
<accession>A0ABP9D0J9</accession>
<evidence type="ECO:0000313" key="3">
    <source>
        <dbReference type="Proteomes" id="UP001501265"/>
    </source>
</evidence>
<proteinExistence type="predicted"/>
<dbReference type="RefSeq" id="WP_345624511.1">
    <property type="nucleotide sequence ID" value="NZ_BAABIG010000089.1"/>
</dbReference>
<protein>
    <submittedName>
        <fullName evidence="2">Uncharacterized protein</fullName>
    </submittedName>
</protein>
<evidence type="ECO:0000313" key="2">
    <source>
        <dbReference type="EMBL" id="GAA4824310.1"/>
    </source>
</evidence>
<feature type="compositionally biased region" description="Basic and acidic residues" evidence="1">
    <location>
        <begin position="44"/>
        <end position="55"/>
    </location>
</feature>